<dbReference type="Pfam" id="PF08242">
    <property type="entry name" value="Methyltransf_12"/>
    <property type="match status" value="1"/>
</dbReference>
<keyword evidence="2" id="KW-0489">Methyltransferase</keyword>
<dbReference type="RefSeq" id="WP_066491066.1">
    <property type="nucleotide sequence ID" value="NZ_CP013389.1"/>
</dbReference>
<dbReference type="AlphaFoldDB" id="A0A1B4G742"/>
<feature type="domain" description="Methyltransferase type 12" evidence="1">
    <location>
        <begin position="55"/>
        <end position="127"/>
    </location>
</feature>
<accession>A0A1B4G742</accession>
<sequence length="210" mass="24515">MNDTYHSIIRHYESCLERFGDTHRGVDWPNADDAAKRYRVMLDLVRSDAAPATLLDFGCGASHLYQYMLDNGIDGLRYAGLDASRAFCALSQSKYPHNEYLCVDALAEPERVGKFDYIVMNGVFTEKRELSFDDMFDYFARVLKIVFAKARKGIAFNVMSKEVDWERDDLFHVPVTQLTHFLTKELSRHYVVRHDYGLYEYTTYVYKEHN</sequence>
<proteinExistence type="predicted"/>
<gene>
    <name evidence="2" type="ORF">WS71_13350</name>
</gene>
<dbReference type="EMBL" id="CP013389">
    <property type="protein sequence ID" value="AOJ11739.1"/>
    <property type="molecule type" value="Genomic_DNA"/>
</dbReference>
<evidence type="ECO:0000259" key="1">
    <source>
        <dbReference type="Pfam" id="PF08242"/>
    </source>
</evidence>
<dbReference type="SUPFAM" id="SSF53335">
    <property type="entry name" value="S-adenosyl-L-methionine-dependent methyltransferases"/>
    <property type="match status" value="1"/>
</dbReference>
<dbReference type="GO" id="GO:0008168">
    <property type="term" value="F:methyltransferase activity"/>
    <property type="evidence" value="ECO:0007669"/>
    <property type="project" value="UniProtKB-KW"/>
</dbReference>
<dbReference type="Proteomes" id="UP000067711">
    <property type="component" value="Chromosome 1"/>
</dbReference>
<reference evidence="2 3" key="1">
    <citation type="submission" date="2015-12" db="EMBL/GenBank/DDBJ databases">
        <title>Diversity of Burkholderia near neighbor genomes.</title>
        <authorList>
            <person name="Sahl J."/>
            <person name="Wagner D."/>
            <person name="Keim P."/>
        </authorList>
    </citation>
    <scope>NUCLEOTIDE SEQUENCE [LARGE SCALE GENOMIC DNA]</scope>
    <source>
        <strain evidence="2 3">BDU8</strain>
    </source>
</reference>
<organism evidence="2 3">
    <name type="scientific">Burkholderia mayonis</name>
    <dbReference type="NCBI Taxonomy" id="1385591"/>
    <lineage>
        <taxon>Bacteria</taxon>
        <taxon>Pseudomonadati</taxon>
        <taxon>Pseudomonadota</taxon>
        <taxon>Betaproteobacteria</taxon>
        <taxon>Burkholderiales</taxon>
        <taxon>Burkholderiaceae</taxon>
        <taxon>Burkholderia</taxon>
        <taxon>pseudomallei group</taxon>
    </lineage>
</organism>
<evidence type="ECO:0000313" key="2">
    <source>
        <dbReference type="EMBL" id="AOJ11739.1"/>
    </source>
</evidence>
<dbReference type="CDD" id="cd02440">
    <property type="entry name" value="AdoMet_MTases"/>
    <property type="match status" value="1"/>
</dbReference>
<dbReference type="Gene3D" id="3.40.50.150">
    <property type="entry name" value="Vaccinia Virus protein VP39"/>
    <property type="match status" value="1"/>
</dbReference>
<dbReference type="GO" id="GO:0032259">
    <property type="term" value="P:methylation"/>
    <property type="evidence" value="ECO:0007669"/>
    <property type="project" value="UniProtKB-KW"/>
</dbReference>
<dbReference type="InterPro" id="IPR013217">
    <property type="entry name" value="Methyltransf_12"/>
</dbReference>
<protein>
    <submittedName>
        <fullName evidence="2">SAM-dependent methyltransferase</fullName>
    </submittedName>
</protein>
<dbReference type="InterPro" id="IPR029063">
    <property type="entry name" value="SAM-dependent_MTases_sf"/>
</dbReference>
<evidence type="ECO:0000313" key="3">
    <source>
        <dbReference type="Proteomes" id="UP000067711"/>
    </source>
</evidence>
<keyword evidence="2" id="KW-0808">Transferase</keyword>
<name>A0A1B4G742_9BURK</name>